<keyword evidence="1" id="KW-0472">Membrane</keyword>
<organism evidence="3">
    <name type="scientific">Candidatus Enterococcus mansonii</name>
    <dbReference type="NCBI Taxonomy" id="1834181"/>
    <lineage>
        <taxon>Bacteria</taxon>
        <taxon>Bacillati</taxon>
        <taxon>Bacillota</taxon>
        <taxon>Bacilli</taxon>
        <taxon>Lactobacillales</taxon>
        <taxon>Enterococcaceae</taxon>
        <taxon>Enterococcus</taxon>
    </lineage>
</organism>
<dbReference type="STRING" id="1834181.A5880_000344"/>
<evidence type="ECO:0000313" key="4">
    <source>
        <dbReference type="Proteomes" id="UP000195139"/>
    </source>
</evidence>
<dbReference type="Proteomes" id="UP000195139">
    <property type="component" value="Unassembled WGS sequence"/>
</dbReference>
<dbReference type="AlphaFoldDB" id="A0A242CHD8"/>
<dbReference type="EMBL" id="NGLE02000001">
    <property type="protein sequence ID" value="MEI5994854.1"/>
    <property type="molecule type" value="Genomic_DNA"/>
</dbReference>
<gene>
    <name evidence="3" type="ORF">A5880_000344</name>
    <name evidence="2" type="ORF">A5880_002441</name>
</gene>
<keyword evidence="1" id="KW-1133">Transmembrane helix</keyword>
<comment type="caution">
    <text evidence="3">The sequence shown here is derived from an EMBL/GenBank/DDBJ whole genome shotgun (WGS) entry which is preliminary data.</text>
</comment>
<reference evidence="3" key="1">
    <citation type="submission" date="2017-05" db="EMBL/GenBank/DDBJ databases">
        <title>The Genome Sequence of Enterococcus sp. 4G2_DIV0659.</title>
        <authorList>
            <consortium name="The Broad Institute Genomics Platform"/>
            <consortium name="The Broad Institute Genomic Center for Infectious Diseases"/>
            <person name="Earl A."/>
            <person name="Manson A."/>
            <person name="Schwartman J."/>
            <person name="Gilmore M."/>
            <person name="Abouelleil A."/>
            <person name="Cao P."/>
            <person name="Chapman S."/>
            <person name="Cusick C."/>
            <person name="Shea T."/>
            <person name="Young S."/>
            <person name="Neafsey D."/>
            <person name="Nusbaum C."/>
            <person name="Birren B."/>
        </authorList>
    </citation>
    <scope>NUCLEOTIDE SEQUENCE [LARGE SCALE GENOMIC DNA]</scope>
    <source>
        <strain evidence="3">4G2_DIV0659</strain>
    </source>
</reference>
<feature type="transmembrane region" description="Helical" evidence="1">
    <location>
        <begin position="25"/>
        <end position="43"/>
    </location>
</feature>
<protein>
    <submittedName>
        <fullName evidence="3">Uncharacterized protein</fullName>
    </submittedName>
</protein>
<evidence type="ECO:0000313" key="2">
    <source>
        <dbReference type="EMBL" id="MEI5994854.1"/>
    </source>
</evidence>
<dbReference type="EMBL" id="NGLE01000001">
    <property type="protein sequence ID" value="OTO09664.1"/>
    <property type="molecule type" value="Genomic_DNA"/>
</dbReference>
<proteinExistence type="predicted"/>
<keyword evidence="4" id="KW-1185">Reference proteome</keyword>
<sequence length="86" mass="10137">MLFCSHLCFLQYSHDKSNLLSHLIMYDYLVLVYLMLMTAVKIVEPAMAISINQTTTLVTFEKVLDFLSFNDYTSLYFTFFSLHRFS</sequence>
<name>A0A242CHD8_9ENTE</name>
<reference evidence="2 4" key="2">
    <citation type="submission" date="2018-07" db="EMBL/GenBank/DDBJ databases">
        <title>The Genome Sequence of Enterococcus sp. DIV0659b.</title>
        <authorList>
            <consortium name="The Broad Institute Genomics Platform"/>
            <consortium name="The Broad Institute Genomic Center for Infectious Diseases"/>
            <person name="Earl A."/>
            <person name="Manson A."/>
            <person name="Schwartman J."/>
            <person name="Gilmore M."/>
            <person name="Abouelleil A."/>
            <person name="Cao P."/>
            <person name="Chapman S."/>
            <person name="Cusick C."/>
            <person name="Shea T."/>
            <person name="Young S."/>
            <person name="Neafsey D."/>
            <person name="Nusbaum C."/>
            <person name="Birren B."/>
        </authorList>
    </citation>
    <scope>NUCLEOTIDE SEQUENCE [LARGE SCALE GENOMIC DNA]</scope>
    <source>
        <strain evidence="2 4">4G2_DIV0659</strain>
    </source>
</reference>
<accession>A0A242CHD8</accession>
<keyword evidence="1" id="KW-0812">Transmembrane</keyword>
<evidence type="ECO:0000256" key="1">
    <source>
        <dbReference type="SAM" id="Phobius"/>
    </source>
</evidence>
<evidence type="ECO:0000313" key="3">
    <source>
        <dbReference type="EMBL" id="OTO09664.1"/>
    </source>
</evidence>